<dbReference type="PANTHER" id="PTHR30469:SF12">
    <property type="entry name" value="MULTIDRUG RESISTANCE PROTEIN MDTA"/>
    <property type="match status" value="1"/>
</dbReference>
<dbReference type="Proteomes" id="UP001143391">
    <property type="component" value="Unassembled WGS sequence"/>
</dbReference>
<evidence type="ECO:0000256" key="3">
    <source>
        <dbReference type="ARBA" id="ARBA00022448"/>
    </source>
</evidence>
<keyword evidence="6" id="KW-0812">Transmembrane</keyword>
<feature type="transmembrane region" description="Helical" evidence="6">
    <location>
        <begin position="20"/>
        <end position="41"/>
    </location>
</feature>
<accession>A0ABT5YFJ2</accession>
<evidence type="ECO:0000313" key="10">
    <source>
        <dbReference type="Proteomes" id="UP001143391"/>
    </source>
</evidence>
<dbReference type="Gene3D" id="1.10.287.470">
    <property type="entry name" value="Helix hairpin bin"/>
    <property type="match status" value="1"/>
</dbReference>
<dbReference type="Gene3D" id="2.40.50.100">
    <property type="match status" value="1"/>
</dbReference>
<dbReference type="Pfam" id="PF25917">
    <property type="entry name" value="BSH_RND"/>
    <property type="match status" value="1"/>
</dbReference>
<dbReference type="SUPFAM" id="SSF111369">
    <property type="entry name" value="HlyD-like secretion proteins"/>
    <property type="match status" value="1"/>
</dbReference>
<dbReference type="RefSeq" id="WP_275709729.1">
    <property type="nucleotide sequence ID" value="NZ_JANCMW010000016.1"/>
</dbReference>
<evidence type="ECO:0000256" key="4">
    <source>
        <dbReference type="ARBA" id="ARBA00023054"/>
    </source>
</evidence>
<evidence type="ECO:0000256" key="1">
    <source>
        <dbReference type="ARBA" id="ARBA00004196"/>
    </source>
</evidence>
<comment type="subcellular location">
    <subcellularLocation>
        <location evidence="1">Cell envelope</location>
    </subcellularLocation>
</comment>
<dbReference type="InterPro" id="IPR058627">
    <property type="entry name" value="MdtA-like_C"/>
</dbReference>
<evidence type="ECO:0000256" key="6">
    <source>
        <dbReference type="SAM" id="Phobius"/>
    </source>
</evidence>
<dbReference type="Gene3D" id="2.40.30.170">
    <property type="match status" value="1"/>
</dbReference>
<dbReference type="InterPro" id="IPR058625">
    <property type="entry name" value="MdtA-like_BSH"/>
</dbReference>
<dbReference type="Gene3D" id="2.40.420.20">
    <property type="match status" value="1"/>
</dbReference>
<evidence type="ECO:0000256" key="5">
    <source>
        <dbReference type="SAM" id="Coils"/>
    </source>
</evidence>
<reference evidence="9" key="1">
    <citation type="submission" date="2022-07" db="EMBL/GenBank/DDBJ databases">
        <title>Marinobacter iranensis a new bacterium isolate from a hipersaline lake in Iran.</title>
        <authorList>
            <person name="Mohammad A.M.A."/>
            <person name="Cristina S.-P."/>
            <person name="Antonio V."/>
        </authorList>
    </citation>
    <scope>NUCLEOTIDE SEQUENCE</scope>
    <source>
        <strain evidence="9">71-i</strain>
    </source>
</reference>
<protein>
    <submittedName>
        <fullName evidence="9">Efflux RND transporter periplasmic adaptor subunit</fullName>
    </submittedName>
</protein>
<organism evidence="9 10">
    <name type="scientific">Marinobacter iranensis</name>
    <dbReference type="NCBI Taxonomy" id="2962607"/>
    <lineage>
        <taxon>Bacteria</taxon>
        <taxon>Pseudomonadati</taxon>
        <taxon>Pseudomonadota</taxon>
        <taxon>Gammaproteobacteria</taxon>
        <taxon>Pseudomonadales</taxon>
        <taxon>Marinobacteraceae</taxon>
        <taxon>Marinobacter</taxon>
    </lineage>
</organism>
<feature type="domain" description="Multidrug resistance protein MdtA-like C-terminal permuted SH3" evidence="8">
    <location>
        <begin position="345"/>
        <end position="387"/>
    </location>
</feature>
<evidence type="ECO:0000259" key="7">
    <source>
        <dbReference type="Pfam" id="PF25917"/>
    </source>
</evidence>
<evidence type="ECO:0000256" key="2">
    <source>
        <dbReference type="ARBA" id="ARBA00009477"/>
    </source>
</evidence>
<sequence>MSQPIDENAVRPERGKAGPLKTVFVSLMIVLVGVALIWLIFKTEPSATRSDTARETAMLVDVQSVTRGRFTPTVEVMGQVVPAREITLGSQVSGEIIYQADAFTPGRHVEKGGELLRIEPADYQATLQQRRSELQQARAELEIEQGQQAVARQEFELLGEDIKTANQALILRKPQLEQARARVSAAAAAVQQAELALARTRIRAPFPAQVLSREVALGSQVSVGQSLGRLVGIGQYWVEATVPLSKLRWLTFKEAPGSPAAPVTLFHDTVWPAGQTREGQLTQLVGELDTNARMARVLITVEDPLALEEAAGAPPLILGTFVRAEIAGRALVDVVRLERNLLRRSNTVWVMEDRKLAIRDVEIAFQNEEYAFIRTGLDSGDKVITTDLASVVSGARLRLEGDQEEGESERGDRNE</sequence>
<gene>
    <name evidence="9" type="ORF">NLU14_19540</name>
</gene>
<dbReference type="EMBL" id="JANCMW010000016">
    <property type="protein sequence ID" value="MDF0752428.1"/>
    <property type="molecule type" value="Genomic_DNA"/>
</dbReference>
<keyword evidence="10" id="KW-1185">Reference proteome</keyword>
<name>A0ABT5YFJ2_9GAMM</name>
<comment type="similarity">
    <text evidence="2">Belongs to the membrane fusion protein (MFP) (TC 8.A.1) family.</text>
</comment>
<dbReference type="PANTHER" id="PTHR30469">
    <property type="entry name" value="MULTIDRUG RESISTANCE PROTEIN MDTA"/>
    <property type="match status" value="1"/>
</dbReference>
<dbReference type="NCBIfam" id="TIGR01730">
    <property type="entry name" value="RND_mfp"/>
    <property type="match status" value="1"/>
</dbReference>
<comment type="caution">
    <text evidence="9">The sequence shown here is derived from an EMBL/GenBank/DDBJ whole genome shotgun (WGS) entry which is preliminary data.</text>
</comment>
<dbReference type="Pfam" id="PF25967">
    <property type="entry name" value="RND-MFP_C"/>
    <property type="match status" value="1"/>
</dbReference>
<keyword evidence="6" id="KW-1133">Transmembrane helix</keyword>
<evidence type="ECO:0000313" key="9">
    <source>
        <dbReference type="EMBL" id="MDF0752428.1"/>
    </source>
</evidence>
<evidence type="ECO:0000259" key="8">
    <source>
        <dbReference type="Pfam" id="PF25967"/>
    </source>
</evidence>
<keyword evidence="4 5" id="KW-0175">Coiled coil</keyword>
<keyword evidence="3" id="KW-0813">Transport</keyword>
<keyword evidence="6" id="KW-0472">Membrane</keyword>
<dbReference type="InterPro" id="IPR006143">
    <property type="entry name" value="RND_pump_MFP"/>
</dbReference>
<feature type="domain" description="Multidrug resistance protein MdtA-like barrel-sandwich hybrid" evidence="7">
    <location>
        <begin position="85"/>
        <end position="228"/>
    </location>
</feature>
<proteinExistence type="inferred from homology"/>
<feature type="coiled-coil region" evidence="5">
    <location>
        <begin position="124"/>
        <end position="196"/>
    </location>
</feature>